<protein>
    <recommendedName>
        <fullName evidence="3">Sulfurtransferase</fullName>
        <ecNumber evidence="3">2.8.1.-</ecNumber>
    </recommendedName>
</protein>
<dbReference type="InterPro" id="IPR007453">
    <property type="entry name" value="DsrC/TusE"/>
</dbReference>
<keyword evidence="2" id="KW-0963">Cytoplasm</keyword>
<comment type="subcellular location">
    <subcellularLocation>
        <location evidence="1">Cytoplasm</location>
    </subcellularLocation>
</comment>
<evidence type="ECO:0000313" key="5">
    <source>
        <dbReference type="Proteomes" id="UP000198672"/>
    </source>
</evidence>
<dbReference type="InterPro" id="IPR043163">
    <property type="entry name" value="DsrC-like_N"/>
</dbReference>
<proteinExistence type="inferred from homology"/>
<dbReference type="InterPro" id="IPR025526">
    <property type="entry name" value="DsrC-like_dom_sf"/>
</dbReference>
<dbReference type="RefSeq" id="WP_091332503.1">
    <property type="nucleotide sequence ID" value="NZ_FNOW01000008.1"/>
</dbReference>
<dbReference type="Gene3D" id="1.10.10.370">
    <property type="entry name" value="DsrC-like protein, C-terminal domain"/>
    <property type="match status" value="1"/>
</dbReference>
<evidence type="ECO:0000256" key="2">
    <source>
        <dbReference type="ARBA" id="ARBA00022490"/>
    </source>
</evidence>
<dbReference type="Pfam" id="PF04358">
    <property type="entry name" value="DsrC"/>
    <property type="match status" value="1"/>
</dbReference>
<dbReference type="PANTHER" id="PTHR37010">
    <property type="entry name" value="SULFURTRANSFERASE TUSE"/>
    <property type="match status" value="1"/>
</dbReference>
<dbReference type="NCBIfam" id="TIGR03342">
    <property type="entry name" value="dsrC_tusE_dsvC"/>
    <property type="match status" value="1"/>
</dbReference>
<evidence type="ECO:0000256" key="1">
    <source>
        <dbReference type="ARBA" id="ARBA00004496"/>
    </source>
</evidence>
<keyword evidence="3" id="KW-0808">Transferase</keyword>
<evidence type="ECO:0000256" key="3">
    <source>
        <dbReference type="PIRNR" id="PIRNR006223"/>
    </source>
</evidence>
<dbReference type="GO" id="GO:0005737">
    <property type="term" value="C:cytoplasm"/>
    <property type="evidence" value="ECO:0007669"/>
    <property type="project" value="UniProtKB-SubCell"/>
</dbReference>
<keyword evidence="5" id="KW-1185">Reference proteome</keyword>
<dbReference type="PANTHER" id="PTHR37010:SF1">
    <property type="entry name" value="SULFURTRANSFERASE TUSE"/>
    <property type="match status" value="1"/>
</dbReference>
<gene>
    <name evidence="4" type="ORF">SAMN05421644_10855</name>
</gene>
<reference evidence="5" key="1">
    <citation type="submission" date="2016-10" db="EMBL/GenBank/DDBJ databases">
        <authorList>
            <person name="Varghese N."/>
            <person name="Submissions S."/>
        </authorList>
    </citation>
    <scope>NUCLEOTIDE SEQUENCE [LARGE SCALE GENOMIC DNA]</scope>
    <source>
        <strain evidence="5">DSM 173</strain>
    </source>
</reference>
<dbReference type="InterPro" id="IPR042072">
    <property type="entry name" value="DsrC-like_C"/>
</dbReference>
<dbReference type="AlphaFoldDB" id="A0A1H3DBN6"/>
<dbReference type="OrthoDB" id="9786347at2"/>
<comment type="similarity">
    <text evidence="3">Belongs to the dsrC/tusE family.</text>
</comment>
<sequence length="112" mass="12650">MAIEVNGRTIATTDTGYLDNHADWDEAVARKLAEIEGIELTDKHWDVINYLRDEYINNGQNQPMERVLLKDMGKMWGTKPTSKDLYQLFPLAPTKQGTKIAGLPAVKRKGGY</sequence>
<name>A0A1H3DBN6_ALLWA</name>
<dbReference type="Gene3D" id="3.30.1420.10">
    <property type="match status" value="1"/>
</dbReference>
<dbReference type="EC" id="2.8.1.-" evidence="3"/>
<accession>A0A1H3DBN6</accession>
<dbReference type="STRING" id="61595.SAMN05421644_10855"/>
<dbReference type="GO" id="GO:0016740">
    <property type="term" value="F:transferase activity"/>
    <property type="evidence" value="ECO:0007669"/>
    <property type="project" value="UniProtKB-KW"/>
</dbReference>
<dbReference type="PIRSF" id="PIRSF006223">
    <property type="entry name" value="DsrC_TusE"/>
    <property type="match status" value="1"/>
</dbReference>
<dbReference type="GO" id="GO:0002143">
    <property type="term" value="P:tRNA wobble position uridine thiolation"/>
    <property type="evidence" value="ECO:0007669"/>
    <property type="project" value="TreeGrafter"/>
</dbReference>
<evidence type="ECO:0000313" key="4">
    <source>
        <dbReference type="EMBL" id="SDX63776.1"/>
    </source>
</evidence>
<dbReference type="EMBL" id="FNOW01000008">
    <property type="protein sequence ID" value="SDX63776.1"/>
    <property type="molecule type" value="Genomic_DNA"/>
</dbReference>
<dbReference type="SUPFAM" id="SSF69721">
    <property type="entry name" value="DsrC, the gamma subunit of dissimilatory sulfite reductase"/>
    <property type="match status" value="1"/>
</dbReference>
<dbReference type="GO" id="GO:0097163">
    <property type="term" value="F:sulfur carrier activity"/>
    <property type="evidence" value="ECO:0007669"/>
    <property type="project" value="TreeGrafter"/>
</dbReference>
<organism evidence="4 5">
    <name type="scientific">Allochromatium warmingii</name>
    <name type="common">Chromatium warmingii</name>
    <dbReference type="NCBI Taxonomy" id="61595"/>
    <lineage>
        <taxon>Bacteria</taxon>
        <taxon>Pseudomonadati</taxon>
        <taxon>Pseudomonadota</taxon>
        <taxon>Gammaproteobacteria</taxon>
        <taxon>Chromatiales</taxon>
        <taxon>Chromatiaceae</taxon>
        <taxon>Allochromatium</taxon>
    </lineage>
</organism>
<dbReference type="Proteomes" id="UP000198672">
    <property type="component" value="Unassembled WGS sequence"/>
</dbReference>
<comment type="function">
    <text evidence="3">Part of a sulfur-relay system.</text>
</comment>